<gene>
    <name evidence="1" type="ORF">AYI68_g6542</name>
</gene>
<accession>A0A1R0GR67</accession>
<name>A0A1R0GR67_9FUNG</name>
<dbReference type="AlphaFoldDB" id="A0A1R0GR67"/>
<protein>
    <submittedName>
        <fullName evidence="1">Uncharacterized protein</fullName>
    </submittedName>
</protein>
<keyword evidence="2" id="KW-1185">Reference proteome</keyword>
<proteinExistence type="predicted"/>
<evidence type="ECO:0000313" key="2">
    <source>
        <dbReference type="Proteomes" id="UP000187455"/>
    </source>
</evidence>
<sequence>MQRLNRAIGMVMHNHEFVESVAYPYKFAPEVEVWPEDEKYRGIDVSGSISNYVPALGNELDKSATW</sequence>
<comment type="caution">
    <text evidence="1">The sequence shown here is derived from an EMBL/GenBank/DDBJ whole genome shotgun (WGS) entry which is preliminary data.</text>
</comment>
<dbReference type="Proteomes" id="UP000187455">
    <property type="component" value="Unassembled WGS sequence"/>
</dbReference>
<organism evidence="1 2">
    <name type="scientific">Smittium mucronatum</name>
    <dbReference type="NCBI Taxonomy" id="133383"/>
    <lineage>
        <taxon>Eukaryota</taxon>
        <taxon>Fungi</taxon>
        <taxon>Fungi incertae sedis</taxon>
        <taxon>Zoopagomycota</taxon>
        <taxon>Kickxellomycotina</taxon>
        <taxon>Harpellomycetes</taxon>
        <taxon>Harpellales</taxon>
        <taxon>Legeriomycetaceae</taxon>
        <taxon>Smittium</taxon>
    </lineage>
</organism>
<reference evidence="1 2" key="1">
    <citation type="journal article" date="2016" name="Mol. Biol. Evol.">
        <title>Genome-Wide Survey of Gut Fungi (Harpellales) Reveals the First Horizontally Transferred Ubiquitin Gene from a Mosquito Host.</title>
        <authorList>
            <person name="Wang Y."/>
            <person name="White M.M."/>
            <person name="Kvist S."/>
            <person name="Moncalvo J.M."/>
        </authorList>
    </citation>
    <scope>NUCLEOTIDE SEQUENCE [LARGE SCALE GENOMIC DNA]</scope>
    <source>
        <strain evidence="1 2">ALG-7-W6</strain>
    </source>
</reference>
<evidence type="ECO:0000313" key="1">
    <source>
        <dbReference type="EMBL" id="OLY79391.1"/>
    </source>
</evidence>
<dbReference type="EMBL" id="LSSL01004510">
    <property type="protein sequence ID" value="OLY79391.1"/>
    <property type="molecule type" value="Genomic_DNA"/>
</dbReference>